<evidence type="ECO:0008006" key="3">
    <source>
        <dbReference type="Google" id="ProtNLM"/>
    </source>
</evidence>
<sequence length="103" mass="11902">MNFIKLCLNGDVLTDEIDDFVQDWHDGKAGEDQELHEFLGMTWQEYSVWATNPSMLSYILSARKNGISFEEEISRDRFSLAARASSPLEARRVMEWLQQEEAG</sequence>
<evidence type="ECO:0000313" key="1">
    <source>
        <dbReference type="EMBL" id="MFJ2287978.1"/>
    </source>
</evidence>
<name>A0ABW8DL92_9PSED</name>
<dbReference type="RefSeq" id="WP_401233352.1">
    <property type="nucleotide sequence ID" value="NZ_JBIUVY010000027.1"/>
</dbReference>
<accession>A0ABW8DL92</accession>
<comment type="caution">
    <text evidence="1">The sequence shown here is derived from an EMBL/GenBank/DDBJ whole genome shotgun (WGS) entry which is preliminary data.</text>
</comment>
<proteinExistence type="predicted"/>
<protein>
    <recommendedName>
        <fullName evidence="3">Phage protein</fullName>
    </recommendedName>
</protein>
<reference evidence="1 2" key="1">
    <citation type="submission" date="2024-10" db="EMBL/GenBank/DDBJ databases">
        <title>The Natural Products Discovery Center: Release of the First 8490 Sequenced Strains for Exploring Actinobacteria Biosynthetic Diversity.</title>
        <authorList>
            <person name="Kalkreuter E."/>
            <person name="Kautsar S.A."/>
            <person name="Yang D."/>
            <person name="Bader C.D."/>
            <person name="Teijaro C.N."/>
            <person name="Fluegel L."/>
            <person name="Davis C.M."/>
            <person name="Simpson J.R."/>
            <person name="Lauterbach L."/>
            <person name="Steele A.D."/>
            <person name="Gui C."/>
            <person name="Meng S."/>
            <person name="Li G."/>
            <person name="Viehrig K."/>
            <person name="Ye F."/>
            <person name="Su P."/>
            <person name="Kiefer A.F."/>
            <person name="Nichols A."/>
            <person name="Cepeda A.J."/>
            <person name="Yan W."/>
            <person name="Fan B."/>
            <person name="Jiang Y."/>
            <person name="Adhikari A."/>
            <person name="Zheng C.-J."/>
            <person name="Schuster L."/>
            <person name="Cowan T.M."/>
            <person name="Smanski M.J."/>
            <person name="Chevrette M.G."/>
            <person name="De Carvalho L.P.S."/>
            <person name="Shen B."/>
        </authorList>
    </citation>
    <scope>NUCLEOTIDE SEQUENCE [LARGE SCALE GENOMIC DNA]</scope>
    <source>
        <strain evidence="1 2">NPDC087689</strain>
    </source>
</reference>
<gene>
    <name evidence="1" type="ORF">ACIOUF_16710</name>
</gene>
<evidence type="ECO:0000313" key="2">
    <source>
        <dbReference type="Proteomes" id="UP001617296"/>
    </source>
</evidence>
<organism evidence="1 2">
    <name type="scientific">Pseudomonas iridis</name>
    <dbReference type="NCBI Taxonomy" id="2710587"/>
    <lineage>
        <taxon>Bacteria</taxon>
        <taxon>Pseudomonadati</taxon>
        <taxon>Pseudomonadota</taxon>
        <taxon>Gammaproteobacteria</taxon>
        <taxon>Pseudomonadales</taxon>
        <taxon>Pseudomonadaceae</taxon>
        <taxon>Pseudomonas</taxon>
    </lineage>
</organism>
<dbReference type="Proteomes" id="UP001617296">
    <property type="component" value="Unassembled WGS sequence"/>
</dbReference>
<dbReference type="EMBL" id="JBIUVY010000027">
    <property type="protein sequence ID" value="MFJ2287978.1"/>
    <property type="molecule type" value="Genomic_DNA"/>
</dbReference>
<keyword evidence="2" id="KW-1185">Reference proteome</keyword>